<dbReference type="AlphaFoldDB" id="A0A2J6SA43"/>
<dbReference type="InterPro" id="IPR025877">
    <property type="entry name" value="MobA-like_NTP_Trfase"/>
</dbReference>
<feature type="domain" description="MobA-like NTP transferase" evidence="2">
    <location>
        <begin position="115"/>
        <end position="287"/>
    </location>
</feature>
<dbReference type="Gene3D" id="3.90.550.10">
    <property type="entry name" value="Spore Coat Polysaccharide Biosynthesis Protein SpsA, Chain A"/>
    <property type="match status" value="1"/>
</dbReference>
<dbReference type="Pfam" id="PF12804">
    <property type="entry name" value="NTP_transf_3"/>
    <property type="match status" value="1"/>
</dbReference>
<keyword evidence="4" id="KW-1185">Reference proteome</keyword>
<gene>
    <name evidence="3" type="ORF">L207DRAFT_606987</name>
</gene>
<dbReference type="InterPro" id="IPR029044">
    <property type="entry name" value="Nucleotide-diphossugar_trans"/>
</dbReference>
<evidence type="ECO:0000313" key="4">
    <source>
        <dbReference type="Proteomes" id="UP000235786"/>
    </source>
</evidence>
<accession>A0A2J6SA43</accession>
<dbReference type="SUPFAM" id="SSF53448">
    <property type="entry name" value="Nucleotide-diphospho-sugar transferases"/>
    <property type="match status" value="1"/>
</dbReference>
<proteinExistence type="predicted"/>
<dbReference type="GO" id="GO:0016779">
    <property type="term" value="F:nucleotidyltransferase activity"/>
    <property type="evidence" value="ECO:0007669"/>
    <property type="project" value="UniProtKB-ARBA"/>
</dbReference>
<sequence>MCLLWGSFADKIVELHIAWCCVAPRKDRHAGTGESKREHKAEDFGIKSKETVVKHKETKLKTEAIWIFRCQPPQIYFSGLVHVVRSEAPLPFSLHSKSQNSEYDNRGPILNVLLLIRGKSSHMGAPEELLRFPDGRLALEHALETLHSAVPSASTIYISFHDKTQFNDVESLLKDVVARARTAEDTKQVEHDHHHHTFPELTPIFDEQEEDIGPAAGLLAAHSLHPDAKWLVLSCEYPLLPPPALQQLILEYQSSVTCFVNETGLAQPLVAIWDSEALEKLRESVKSGTTELNGIVEDMNGILIKPLREQWITRADTKEEWDKAMASRGG</sequence>
<organism evidence="3 4">
    <name type="scientific">Hyaloscypha variabilis (strain UAMH 11265 / GT02V1 / F)</name>
    <name type="common">Meliniomyces variabilis</name>
    <dbReference type="NCBI Taxonomy" id="1149755"/>
    <lineage>
        <taxon>Eukaryota</taxon>
        <taxon>Fungi</taxon>
        <taxon>Dikarya</taxon>
        <taxon>Ascomycota</taxon>
        <taxon>Pezizomycotina</taxon>
        <taxon>Leotiomycetes</taxon>
        <taxon>Helotiales</taxon>
        <taxon>Hyaloscyphaceae</taxon>
        <taxon>Hyaloscypha</taxon>
        <taxon>Hyaloscypha variabilis</taxon>
    </lineage>
</organism>
<name>A0A2J6SA43_HYAVF</name>
<keyword evidence="1" id="KW-0808">Transferase</keyword>
<dbReference type="OrthoDB" id="20872at2759"/>
<protein>
    <recommendedName>
        <fullName evidence="2">MobA-like NTP transferase domain-containing protein</fullName>
    </recommendedName>
</protein>
<evidence type="ECO:0000256" key="1">
    <source>
        <dbReference type="ARBA" id="ARBA00022679"/>
    </source>
</evidence>
<dbReference type="PANTHER" id="PTHR19136">
    <property type="entry name" value="MOLYBDENUM COFACTOR GUANYLYLTRANSFERASE"/>
    <property type="match status" value="1"/>
</dbReference>
<dbReference type="PANTHER" id="PTHR19136:SF81">
    <property type="entry name" value="MOLYBDENUM COFACTOR GUANYLYLTRANSFERASE"/>
    <property type="match status" value="1"/>
</dbReference>
<dbReference type="EMBL" id="KZ613938">
    <property type="protein sequence ID" value="PMD47628.1"/>
    <property type="molecule type" value="Genomic_DNA"/>
</dbReference>
<evidence type="ECO:0000313" key="3">
    <source>
        <dbReference type="EMBL" id="PMD47628.1"/>
    </source>
</evidence>
<dbReference type="Proteomes" id="UP000235786">
    <property type="component" value="Unassembled WGS sequence"/>
</dbReference>
<evidence type="ECO:0000259" key="2">
    <source>
        <dbReference type="Pfam" id="PF12804"/>
    </source>
</evidence>
<reference evidence="3 4" key="1">
    <citation type="submission" date="2016-04" db="EMBL/GenBank/DDBJ databases">
        <title>A degradative enzymes factory behind the ericoid mycorrhizal symbiosis.</title>
        <authorList>
            <consortium name="DOE Joint Genome Institute"/>
            <person name="Martino E."/>
            <person name="Morin E."/>
            <person name="Grelet G."/>
            <person name="Kuo A."/>
            <person name="Kohler A."/>
            <person name="Daghino S."/>
            <person name="Barry K."/>
            <person name="Choi C."/>
            <person name="Cichocki N."/>
            <person name="Clum A."/>
            <person name="Copeland A."/>
            <person name="Hainaut M."/>
            <person name="Haridas S."/>
            <person name="Labutti K."/>
            <person name="Lindquist E."/>
            <person name="Lipzen A."/>
            <person name="Khouja H.-R."/>
            <person name="Murat C."/>
            <person name="Ohm R."/>
            <person name="Olson A."/>
            <person name="Spatafora J."/>
            <person name="Veneault-Fourrey C."/>
            <person name="Henrissat B."/>
            <person name="Grigoriev I."/>
            <person name="Martin F."/>
            <person name="Perotto S."/>
        </authorList>
    </citation>
    <scope>NUCLEOTIDE SEQUENCE [LARGE SCALE GENOMIC DNA]</scope>
    <source>
        <strain evidence="3 4">F</strain>
    </source>
</reference>